<feature type="transmembrane region" description="Helical" evidence="2">
    <location>
        <begin position="192"/>
        <end position="209"/>
    </location>
</feature>
<dbReference type="Proteomes" id="UP001175261">
    <property type="component" value="Unassembled WGS sequence"/>
</dbReference>
<feature type="transmembrane region" description="Helical" evidence="2">
    <location>
        <begin position="168"/>
        <end position="186"/>
    </location>
</feature>
<name>A0AA39GE27_SARSR</name>
<feature type="compositionally biased region" description="Basic and acidic residues" evidence="1">
    <location>
        <begin position="349"/>
        <end position="359"/>
    </location>
</feature>
<protein>
    <recommendedName>
        <fullName evidence="3">J domain-containing protein</fullName>
    </recommendedName>
</protein>
<feature type="transmembrane region" description="Helical" evidence="2">
    <location>
        <begin position="7"/>
        <end position="26"/>
    </location>
</feature>
<keyword evidence="2" id="KW-1133">Transmembrane helix</keyword>
<dbReference type="SUPFAM" id="SSF46565">
    <property type="entry name" value="Chaperone J-domain"/>
    <property type="match status" value="1"/>
</dbReference>
<sequence length="359" mass="40881">MTQYLSLVGWAFLPGFVTGWVQTIYYGLTIRAGDPKPRPGSPQYAAHRRIIQILVVAFYLLYTIYEADDDLRQQSHYYADLRLGFEASEKEVKSRFRRLAAIHHPDKSSGSSANDSANYFIHLKLASDTLQDTAKRFAYERFGPGVESWKKCVTIKDFVSRGVLSGIVPYYGVGAAAIYVFGLFGYMDFGRFYRWLILLTLFVFELYTVTRPYHATYLSGINYVVTTVSNHPPYLPFQLIILARKITVTMYIALAQIGPLLQAHLNPDEQRADESEEKALKKGLERLNQAAQALDYEATKLIDVELVPFKADPQQAANLQGKMREWLVQNTIRGDPMVRDALGRSLKKQRGDHPHRGRK</sequence>
<dbReference type="EMBL" id="JAPDFR010000007">
    <property type="protein sequence ID" value="KAK0385003.1"/>
    <property type="molecule type" value="Genomic_DNA"/>
</dbReference>
<gene>
    <name evidence="4" type="ORF">NLU13_7481</name>
</gene>
<feature type="domain" description="J" evidence="3">
    <location>
        <begin position="76"/>
        <end position="143"/>
    </location>
</feature>
<dbReference type="PANTHER" id="PTHR24074">
    <property type="entry name" value="CO-CHAPERONE PROTEIN DJLA"/>
    <property type="match status" value="1"/>
</dbReference>
<reference evidence="4" key="1">
    <citation type="submission" date="2022-10" db="EMBL/GenBank/DDBJ databases">
        <title>Determination and structural analysis of whole genome sequence of Sarocladium strictum F4-1.</title>
        <authorList>
            <person name="Hu L."/>
            <person name="Jiang Y."/>
        </authorList>
    </citation>
    <scope>NUCLEOTIDE SEQUENCE</scope>
    <source>
        <strain evidence="4">F4-1</strain>
    </source>
</reference>
<accession>A0AA39GE27</accession>
<dbReference type="InterPro" id="IPR001623">
    <property type="entry name" value="DnaJ_domain"/>
</dbReference>
<feature type="transmembrane region" description="Helical" evidence="2">
    <location>
        <begin position="46"/>
        <end position="65"/>
    </location>
</feature>
<evidence type="ECO:0000256" key="2">
    <source>
        <dbReference type="SAM" id="Phobius"/>
    </source>
</evidence>
<dbReference type="AlphaFoldDB" id="A0AA39GE27"/>
<dbReference type="PROSITE" id="PS50076">
    <property type="entry name" value="DNAJ_2"/>
    <property type="match status" value="1"/>
</dbReference>
<dbReference type="PRINTS" id="PR00625">
    <property type="entry name" value="JDOMAIN"/>
</dbReference>
<organism evidence="4 5">
    <name type="scientific">Sarocladium strictum</name>
    <name type="common">Black bundle disease fungus</name>
    <name type="synonym">Acremonium strictum</name>
    <dbReference type="NCBI Taxonomy" id="5046"/>
    <lineage>
        <taxon>Eukaryota</taxon>
        <taxon>Fungi</taxon>
        <taxon>Dikarya</taxon>
        <taxon>Ascomycota</taxon>
        <taxon>Pezizomycotina</taxon>
        <taxon>Sordariomycetes</taxon>
        <taxon>Hypocreomycetidae</taxon>
        <taxon>Hypocreales</taxon>
        <taxon>Sarocladiaceae</taxon>
        <taxon>Sarocladium</taxon>
    </lineage>
</organism>
<dbReference type="Pfam" id="PF00226">
    <property type="entry name" value="DnaJ"/>
    <property type="match status" value="1"/>
</dbReference>
<dbReference type="InterPro" id="IPR036869">
    <property type="entry name" value="J_dom_sf"/>
</dbReference>
<dbReference type="SMART" id="SM00271">
    <property type="entry name" value="DnaJ"/>
    <property type="match status" value="1"/>
</dbReference>
<dbReference type="Gene3D" id="1.10.287.110">
    <property type="entry name" value="DnaJ domain"/>
    <property type="match status" value="1"/>
</dbReference>
<comment type="caution">
    <text evidence="4">The sequence shown here is derived from an EMBL/GenBank/DDBJ whole genome shotgun (WGS) entry which is preliminary data.</text>
</comment>
<evidence type="ECO:0000313" key="4">
    <source>
        <dbReference type="EMBL" id="KAK0385003.1"/>
    </source>
</evidence>
<proteinExistence type="predicted"/>
<evidence type="ECO:0000256" key="1">
    <source>
        <dbReference type="SAM" id="MobiDB-lite"/>
    </source>
</evidence>
<feature type="region of interest" description="Disordered" evidence="1">
    <location>
        <begin position="338"/>
        <end position="359"/>
    </location>
</feature>
<evidence type="ECO:0000313" key="5">
    <source>
        <dbReference type="Proteomes" id="UP001175261"/>
    </source>
</evidence>
<dbReference type="InterPro" id="IPR050817">
    <property type="entry name" value="DjlA_DnaK_co-chaperone"/>
</dbReference>
<evidence type="ECO:0000259" key="3">
    <source>
        <dbReference type="PROSITE" id="PS50076"/>
    </source>
</evidence>
<dbReference type="CDD" id="cd06257">
    <property type="entry name" value="DnaJ"/>
    <property type="match status" value="1"/>
</dbReference>
<keyword evidence="2" id="KW-0472">Membrane</keyword>
<keyword evidence="5" id="KW-1185">Reference proteome</keyword>
<keyword evidence="2" id="KW-0812">Transmembrane</keyword>